<feature type="compositionally biased region" description="Pro residues" evidence="5">
    <location>
        <begin position="34"/>
        <end position="48"/>
    </location>
</feature>
<accession>A0A6A5XNZ5</accession>
<dbReference type="EMBL" id="ML978070">
    <property type="protein sequence ID" value="KAF2014663.1"/>
    <property type="molecule type" value="Genomic_DNA"/>
</dbReference>
<name>A0A6A5XNZ5_9PLEO</name>
<dbReference type="PRINTS" id="PR00196">
    <property type="entry name" value="ANNEXIN"/>
</dbReference>
<sequence length="457" mass="50572">MSYYGQQQGGYPGQGQPPPVPPHPNQQYQQGYGAPPPQQGWGQPPPQHQPYGQQGYGAPPPAQGQWGQPPPPQNQQWGPPQPYGQQQGYGQPPPPQGQWGQPPPPQNQQWGAPPPGQFNAPPPGQYGAPPPSGPPTQPSLGYDLNMLHNTRLPMNAEAEGLRKAMKGMGTDEKALIRILAKLDPVQANSVREDFHRMYQRDLTADIKSETSGYFEKGLVAIVRGPLFNDVHALRDAMKGIGTKENVLNDVLVGRSNADINAIKTQYQNTFSRSLESDLRSDLSAATEQMFVMIISARRNEDSVPVIPQQIQQDVTDLQASFGNMVTKNPVQACQILTSRNDAQLRAIAHEYQSKFSKPLVDALKSTFSGHMEDALILLVARAYSRAASDAKQLEDAMAGMGTKDELLVQRIIRAHWNRDHIRQVGIEYQKLYKRDLISRLKGEIRGDYLRLMTACVE</sequence>
<dbReference type="GO" id="GO:0001786">
    <property type="term" value="F:phosphatidylserine binding"/>
    <property type="evidence" value="ECO:0007669"/>
    <property type="project" value="TreeGrafter"/>
</dbReference>
<dbReference type="GO" id="GO:0005737">
    <property type="term" value="C:cytoplasm"/>
    <property type="evidence" value="ECO:0007669"/>
    <property type="project" value="TreeGrafter"/>
</dbReference>
<dbReference type="OrthoDB" id="37886at2759"/>
<comment type="similarity">
    <text evidence="1 4">Belongs to the annexin family.</text>
</comment>
<dbReference type="GeneID" id="54281860"/>
<reference evidence="6" key="1">
    <citation type="journal article" date="2020" name="Stud. Mycol.">
        <title>101 Dothideomycetes genomes: a test case for predicting lifestyles and emergence of pathogens.</title>
        <authorList>
            <person name="Haridas S."/>
            <person name="Albert R."/>
            <person name="Binder M."/>
            <person name="Bloem J."/>
            <person name="Labutti K."/>
            <person name="Salamov A."/>
            <person name="Andreopoulos B."/>
            <person name="Baker S."/>
            <person name="Barry K."/>
            <person name="Bills G."/>
            <person name="Bluhm B."/>
            <person name="Cannon C."/>
            <person name="Castanera R."/>
            <person name="Culley D."/>
            <person name="Daum C."/>
            <person name="Ezra D."/>
            <person name="Gonzalez J."/>
            <person name="Henrissat B."/>
            <person name="Kuo A."/>
            <person name="Liang C."/>
            <person name="Lipzen A."/>
            <person name="Lutzoni F."/>
            <person name="Magnuson J."/>
            <person name="Mondo S."/>
            <person name="Nolan M."/>
            <person name="Ohm R."/>
            <person name="Pangilinan J."/>
            <person name="Park H.-J."/>
            <person name="Ramirez L."/>
            <person name="Alfaro M."/>
            <person name="Sun H."/>
            <person name="Tritt A."/>
            <person name="Yoshinaga Y."/>
            <person name="Zwiers L.-H."/>
            <person name="Turgeon B."/>
            <person name="Goodwin S."/>
            <person name="Spatafora J."/>
            <person name="Crous P."/>
            <person name="Grigoriev I."/>
        </authorList>
    </citation>
    <scope>NUCLEOTIDE SEQUENCE</scope>
    <source>
        <strain evidence="6">CBS 175.79</strain>
    </source>
</reference>
<evidence type="ECO:0000256" key="4">
    <source>
        <dbReference type="RuleBase" id="RU003540"/>
    </source>
</evidence>
<comment type="domain">
    <text evidence="4">A pair of annexin repeats may form one binding site for calcium and phospholipid.</text>
</comment>
<dbReference type="FunFam" id="1.10.220.10:FF:000005">
    <property type="entry name" value="Annexin"/>
    <property type="match status" value="2"/>
</dbReference>
<evidence type="ECO:0000256" key="1">
    <source>
        <dbReference type="ARBA" id="ARBA00007831"/>
    </source>
</evidence>
<evidence type="ECO:0000256" key="5">
    <source>
        <dbReference type="SAM" id="MobiDB-lite"/>
    </source>
</evidence>
<dbReference type="InterPro" id="IPR018502">
    <property type="entry name" value="Annexin_repeat"/>
</dbReference>
<evidence type="ECO:0000256" key="2">
    <source>
        <dbReference type="ARBA" id="ARBA00022737"/>
    </source>
</evidence>
<feature type="compositionally biased region" description="Pro residues" evidence="5">
    <location>
        <begin position="91"/>
        <end position="137"/>
    </location>
</feature>
<evidence type="ECO:0000313" key="7">
    <source>
        <dbReference type="Proteomes" id="UP000799778"/>
    </source>
</evidence>
<dbReference type="GO" id="GO:0005634">
    <property type="term" value="C:nucleus"/>
    <property type="evidence" value="ECO:0007669"/>
    <property type="project" value="TreeGrafter"/>
</dbReference>
<dbReference type="Pfam" id="PF00191">
    <property type="entry name" value="Annexin"/>
    <property type="match status" value="4"/>
</dbReference>
<feature type="compositionally biased region" description="Pro residues" evidence="5">
    <location>
        <begin position="58"/>
        <end position="73"/>
    </location>
</feature>
<dbReference type="PRINTS" id="PR01813">
    <property type="entry name" value="ANNEXINFUNGI"/>
</dbReference>
<gene>
    <name evidence="6" type="ORF">BU24DRAFT_371366</name>
</gene>
<proteinExistence type="inferred from homology"/>
<feature type="compositionally biased region" description="Pro residues" evidence="5">
    <location>
        <begin position="15"/>
        <end position="24"/>
    </location>
</feature>
<evidence type="ECO:0000313" key="6">
    <source>
        <dbReference type="EMBL" id="KAF2014663.1"/>
    </source>
</evidence>
<dbReference type="Gene3D" id="1.10.220.10">
    <property type="entry name" value="Annexin"/>
    <property type="match status" value="4"/>
</dbReference>
<dbReference type="Proteomes" id="UP000799778">
    <property type="component" value="Unassembled WGS sequence"/>
</dbReference>
<dbReference type="InterPro" id="IPR018252">
    <property type="entry name" value="Annexin_repeat_CS"/>
</dbReference>
<keyword evidence="4" id="KW-0111">Calcium/phospholipid-binding</keyword>
<dbReference type="SMART" id="SM00335">
    <property type="entry name" value="ANX"/>
    <property type="match status" value="4"/>
</dbReference>
<feature type="compositionally biased region" description="Low complexity" evidence="5">
    <location>
        <begin position="74"/>
        <end position="90"/>
    </location>
</feature>
<dbReference type="GO" id="GO:0005886">
    <property type="term" value="C:plasma membrane"/>
    <property type="evidence" value="ECO:0007669"/>
    <property type="project" value="TreeGrafter"/>
</dbReference>
<dbReference type="RefSeq" id="XP_033383002.1">
    <property type="nucleotide sequence ID" value="XM_033524463.1"/>
</dbReference>
<protein>
    <recommendedName>
        <fullName evidence="4">Annexin</fullName>
    </recommendedName>
</protein>
<dbReference type="SUPFAM" id="SSF47874">
    <property type="entry name" value="Annexin"/>
    <property type="match status" value="1"/>
</dbReference>
<dbReference type="GO" id="GO:0005544">
    <property type="term" value="F:calcium-dependent phospholipid binding"/>
    <property type="evidence" value="ECO:0007669"/>
    <property type="project" value="UniProtKB-KW"/>
</dbReference>
<dbReference type="GO" id="GO:0012506">
    <property type="term" value="C:vesicle membrane"/>
    <property type="evidence" value="ECO:0007669"/>
    <property type="project" value="TreeGrafter"/>
</dbReference>
<dbReference type="InterPro" id="IPR037104">
    <property type="entry name" value="Annexin_sf"/>
</dbReference>
<dbReference type="AlphaFoldDB" id="A0A6A5XNZ5"/>
<keyword evidence="3 4" id="KW-0041">Annexin</keyword>
<dbReference type="PROSITE" id="PS51897">
    <property type="entry name" value="ANNEXIN_2"/>
    <property type="match status" value="4"/>
</dbReference>
<keyword evidence="7" id="KW-1185">Reference proteome</keyword>
<organism evidence="6 7">
    <name type="scientific">Aaosphaeria arxii CBS 175.79</name>
    <dbReference type="NCBI Taxonomy" id="1450172"/>
    <lineage>
        <taxon>Eukaryota</taxon>
        <taxon>Fungi</taxon>
        <taxon>Dikarya</taxon>
        <taxon>Ascomycota</taxon>
        <taxon>Pezizomycotina</taxon>
        <taxon>Dothideomycetes</taxon>
        <taxon>Pleosporomycetidae</taxon>
        <taxon>Pleosporales</taxon>
        <taxon>Pleosporales incertae sedis</taxon>
        <taxon>Aaosphaeria</taxon>
    </lineage>
</organism>
<dbReference type="PANTHER" id="PTHR10502:SF102">
    <property type="entry name" value="ANNEXIN B11"/>
    <property type="match status" value="1"/>
</dbReference>
<evidence type="ECO:0000256" key="3">
    <source>
        <dbReference type="ARBA" id="ARBA00023216"/>
    </source>
</evidence>
<dbReference type="InterPro" id="IPR009117">
    <property type="entry name" value="ANX14"/>
</dbReference>
<feature type="region of interest" description="Disordered" evidence="5">
    <location>
        <begin position="1"/>
        <end position="144"/>
    </location>
</feature>
<dbReference type="InterPro" id="IPR001464">
    <property type="entry name" value="Annexin"/>
</dbReference>
<keyword evidence="2 4" id="KW-0677">Repeat</keyword>
<dbReference type="PROSITE" id="PS00223">
    <property type="entry name" value="ANNEXIN_1"/>
    <property type="match status" value="1"/>
</dbReference>
<keyword evidence="4" id="KW-0106">Calcium</keyword>
<dbReference type="PANTHER" id="PTHR10502">
    <property type="entry name" value="ANNEXIN"/>
    <property type="match status" value="1"/>
</dbReference>
<dbReference type="GO" id="GO:0005509">
    <property type="term" value="F:calcium ion binding"/>
    <property type="evidence" value="ECO:0007669"/>
    <property type="project" value="InterPro"/>
</dbReference>